<feature type="transmembrane region" description="Helical" evidence="6">
    <location>
        <begin position="101"/>
        <end position="118"/>
    </location>
</feature>
<dbReference type="AlphaFoldDB" id="A0A5N6BIH8"/>
<dbReference type="GO" id="GO:0022857">
    <property type="term" value="F:transmembrane transporter activity"/>
    <property type="evidence" value="ECO:0007669"/>
    <property type="project" value="InterPro"/>
</dbReference>
<evidence type="ECO:0000313" key="8">
    <source>
        <dbReference type="Proteomes" id="UP000313066"/>
    </source>
</evidence>
<evidence type="ECO:0000313" key="7">
    <source>
        <dbReference type="EMBL" id="KAB8180008.1"/>
    </source>
</evidence>
<feature type="transmembrane region" description="Helical" evidence="6">
    <location>
        <begin position="191"/>
        <end position="208"/>
    </location>
</feature>
<organism evidence="7 8">
    <name type="scientific">Microbispora catharanthi</name>
    <dbReference type="NCBI Taxonomy" id="1712871"/>
    <lineage>
        <taxon>Bacteria</taxon>
        <taxon>Bacillati</taxon>
        <taxon>Actinomycetota</taxon>
        <taxon>Actinomycetes</taxon>
        <taxon>Streptosporangiales</taxon>
        <taxon>Streptosporangiaceae</taxon>
        <taxon>Microbispora</taxon>
    </lineage>
</organism>
<feature type="transmembrane region" description="Helical" evidence="6">
    <location>
        <begin position="44"/>
        <end position="62"/>
    </location>
</feature>
<dbReference type="RefSeq" id="WP_139579547.1">
    <property type="nucleotide sequence ID" value="NZ_VDMA02000025.1"/>
</dbReference>
<feature type="transmembrane region" description="Helical" evidence="6">
    <location>
        <begin position="328"/>
        <end position="345"/>
    </location>
</feature>
<dbReference type="PANTHER" id="PTHR23513">
    <property type="entry name" value="INTEGRAL MEMBRANE EFFLUX PROTEIN-RELATED"/>
    <property type="match status" value="1"/>
</dbReference>
<accession>A0A5N6BIH8</accession>
<feature type="transmembrane region" description="Helical" evidence="6">
    <location>
        <begin position="271"/>
        <end position="293"/>
    </location>
</feature>
<evidence type="ECO:0000256" key="5">
    <source>
        <dbReference type="ARBA" id="ARBA00023136"/>
    </source>
</evidence>
<keyword evidence="3 6" id="KW-0812">Transmembrane</keyword>
<dbReference type="Proteomes" id="UP000313066">
    <property type="component" value="Unassembled WGS sequence"/>
</dbReference>
<dbReference type="Pfam" id="PF07690">
    <property type="entry name" value="MFS_1"/>
    <property type="match status" value="1"/>
</dbReference>
<keyword evidence="2" id="KW-1003">Cell membrane</keyword>
<feature type="transmembrane region" description="Helical" evidence="6">
    <location>
        <begin position="242"/>
        <end position="265"/>
    </location>
</feature>
<dbReference type="Gene3D" id="1.20.1250.20">
    <property type="entry name" value="MFS general substrate transporter like domains"/>
    <property type="match status" value="1"/>
</dbReference>
<evidence type="ECO:0000256" key="4">
    <source>
        <dbReference type="ARBA" id="ARBA00022989"/>
    </source>
</evidence>
<feature type="transmembrane region" description="Helical" evidence="6">
    <location>
        <begin position="68"/>
        <end position="89"/>
    </location>
</feature>
<keyword evidence="5 6" id="KW-0472">Membrane</keyword>
<dbReference type="GO" id="GO:0005886">
    <property type="term" value="C:plasma membrane"/>
    <property type="evidence" value="ECO:0007669"/>
    <property type="project" value="UniProtKB-SubCell"/>
</dbReference>
<evidence type="ECO:0000256" key="2">
    <source>
        <dbReference type="ARBA" id="ARBA00022475"/>
    </source>
</evidence>
<gene>
    <name evidence="7" type="ORF">FH610_035135</name>
</gene>
<dbReference type="CDD" id="cd06173">
    <property type="entry name" value="MFS_MefA_like"/>
    <property type="match status" value="1"/>
</dbReference>
<dbReference type="PANTHER" id="PTHR23513:SF11">
    <property type="entry name" value="STAPHYLOFERRIN A TRANSPORTER"/>
    <property type="match status" value="1"/>
</dbReference>
<dbReference type="InterPro" id="IPR036259">
    <property type="entry name" value="MFS_trans_sf"/>
</dbReference>
<comment type="caution">
    <text evidence="7">The sequence shown here is derived from an EMBL/GenBank/DDBJ whole genome shotgun (WGS) entry which is preliminary data.</text>
</comment>
<evidence type="ECO:0000256" key="6">
    <source>
        <dbReference type="SAM" id="Phobius"/>
    </source>
</evidence>
<evidence type="ECO:0000256" key="3">
    <source>
        <dbReference type="ARBA" id="ARBA00022692"/>
    </source>
</evidence>
<feature type="transmembrane region" description="Helical" evidence="6">
    <location>
        <begin position="391"/>
        <end position="409"/>
    </location>
</feature>
<name>A0A5N6BIH8_9ACTN</name>
<evidence type="ECO:0000256" key="1">
    <source>
        <dbReference type="ARBA" id="ARBA00004651"/>
    </source>
</evidence>
<sequence length="426" mass="43322">MAEPSSTTESQDASAASRSRARVKAGYGAVFAVKEFRAIFTAHVLSMLGSVFADASLAVLVFRQTGSAPLTALVLALGFLPYALSGILLSGVADRYPARRVLVACDLLSAGCVTLMAVPVTPLAVLFVLRFAVSMMSPLFTGTRAASLADILPDDLYVLGRSLVRMVSQGSQIIGYGLGGLALVWLSPRTALLVTVATFLGSALLLRLGTRGRPARASGGGAMMRASIASTRSLLGAPRIRALLLMWWIPPMFFIVAEGTAAPFADAAGAGSAGFGLIMAAMPAGTAAGEVLAGTLLGAAARERIALPLAAGSMLPMAAFAVHPPLPLAVALLLLTGLCAAYTLGMDQWFVHAVPATVRGSAMSLLGAGLMTLQGLGVTAGGAVAAFIPPYAVICGAGAAGTACMFVILRSVRATRTTAPATDAET</sequence>
<dbReference type="EMBL" id="VDMA02000025">
    <property type="protein sequence ID" value="KAB8180008.1"/>
    <property type="molecule type" value="Genomic_DNA"/>
</dbReference>
<proteinExistence type="predicted"/>
<keyword evidence="8" id="KW-1185">Reference proteome</keyword>
<dbReference type="SUPFAM" id="SSF103473">
    <property type="entry name" value="MFS general substrate transporter"/>
    <property type="match status" value="1"/>
</dbReference>
<dbReference type="InterPro" id="IPR011701">
    <property type="entry name" value="MFS"/>
</dbReference>
<comment type="subcellular location">
    <subcellularLocation>
        <location evidence="1">Cell membrane</location>
        <topology evidence="1">Multi-pass membrane protein</topology>
    </subcellularLocation>
</comment>
<reference evidence="7 8" key="1">
    <citation type="submission" date="2019-10" db="EMBL/GenBank/DDBJ databases">
        <title>Nonomuraea sp. nov., isolated from Phyllanthus amarus.</title>
        <authorList>
            <person name="Klykleung N."/>
            <person name="Tanasupawat S."/>
        </authorList>
    </citation>
    <scope>NUCLEOTIDE SEQUENCE [LARGE SCALE GENOMIC DNA]</scope>
    <source>
        <strain evidence="7 8">CR1-09</strain>
    </source>
</reference>
<feature type="transmembrane region" description="Helical" evidence="6">
    <location>
        <begin position="305"/>
        <end position="322"/>
    </location>
</feature>
<protein>
    <submittedName>
        <fullName evidence="7">MFS transporter</fullName>
    </submittedName>
</protein>
<keyword evidence="4 6" id="KW-1133">Transmembrane helix</keyword>